<gene>
    <name evidence="2" type="ORF">TorRG33x02_261680</name>
</gene>
<dbReference type="AlphaFoldDB" id="A0A2P5D5K3"/>
<protein>
    <submittedName>
        <fullName evidence="2">Uncharacterized protein</fullName>
    </submittedName>
</protein>
<comment type="caution">
    <text evidence="2">The sequence shown here is derived from an EMBL/GenBank/DDBJ whole genome shotgun (WGS) entry which is preliminary data.</text>
</comment>
<sequence>MVKLEQDSRIYCHDLQSSRERLNKHKEKLCKPSLTFEEHVQYMEVHHHEEIVVFLNNDVNVIYDLLELEDNWESNMQEESCDQLGNAQITSIIDEFLSMVEGPQTPPTDLPNFESSEEGELCD</sequence>
<evidence type="ECO:0000313" key="2">
    <source>
        <dbReference type="EMBL" id="PON68567.1"/>
    </source>
</evidence>
<organism evidence="2 3">
    <name type="scientific">Trema orientale</name>
    <name type="common">Charcoal tree</name>
    <name type="synonym">Celtis orientalis</name>
    <dbReference type="NCBI Taxonomy" id="63057"/>
    <lineage>
        <taxon>Eukaryota</taxon>
        <taxon>Viridiplantae</taxon>
        <taxon>Streptophyta</taxon>
        <taxon>Embryophyta</taxon>
        <taxon>Tracheophyta</taxon>
        <taxon>Spermatophyta</taxon>
        <taxon>Magnoliopsida</taxon>
        <taxon>eudicotyledons</taxon>
        <taxon>Gunneridae</taxon>
        <taxon>Pentapetalae</taxon>
        <taxon>rosids</taxon>
        <taxon>fabids</taxon>
        <taxon>Rosales</taxon>
        <taxon>Cannabaceae</taxon>
        <taxon>Trema</taxon>
    </lineage>
</organism>
<dbReference type="EMBL" id="JXTC01000294">
    <property type="protein sequence ID" value="PON68567.1"/>
    <property type="molecule type" value="Genomic_DNA"/>
</dbReference>
<feature type="region of interest" description="Disordered" evidence="1">
    <location>
        <begin position="100"/>
        <end position="123"/>
    </location>
</feature>
<keyword evidence="3" id="KW-1185">Reference proteome</keyword>
<name>A0A2P5D5K3_TREOI</name>
<reference evidence="3" key="1">
    <citation type="submission" date="2016-06" db="EMBL/GenBank/DDBJ databases">
        <title>Parallel loss of symbiosis genes in relatives of nitrogen-fixing non-legume Parasponia.</title>
        <authorList>
            <person name="Van Velzen R."/>
            <person name="Holmer R."/>
            <person name="Bu F."/>
            <person name="Rutten L."/>
            <person name="Van Zeijl A."/>
            <person name="Liu W."/>
            <person name="Santuari L."/>
            <person name="Cao Q."/>
            <person name="Sharma T."/>
            <person name="Shen D."/>
            <person name="Roswanjaya Y."/>
            <person name="Wardhani T."/>
            <person name="Kalhor M.S."/>
            <person name="Jansen J."/>
            <person name="Van den Hoogen J."/>
            <person name="Gungor B."/>
            <person name="Hartog M."/>
            <person name="Hontelez J."/>
            <person name="Verver J."/>
            <person name="Yang W.-C."/>
            <person name="Schijlen E."/>
            <person name="Repin R."/>
            <person name="Schilthuizen M."/>
            <person name="Schranz E."/>
            <person name="Heidstra R."/>
            <person name="Miyata K."/>
            <person name="Fedorova E."/>
            <person name="Kohlen W."/>
            <person name="Bisseling T."/>
            <person name="Smit S."/>
            <person name="Geurts R."/>
        </authorList>
    </citation>
    <scope>NUCLEOTIDE SEQUENCE [LARGE SCALE GENOMIC DNA]</scope>
    <source>
        <strain evidence="3">cv. RG33-2</strain>
    </source>
</reference>
<evidence type="ECO:0000256" key="1">
    <source>
        <dbReference type="SAM" id="MobiDB-lite"/>
    </source>
</evidence>
<accession>A0A2P5D5K3</accession>
<evidence type="ECO:0000313" key="3">
    <source>
        <dbReference type="Proteomes" id="UP000237000"/>
    </source>
</evidence>
<dbReference type="InParanoid" id="A0A2P5D5K3"/>
<proteinExistence type="predicted"/>
<dbReference type="Proteomes" id="UP000237000">
    <property type="component" value="Unassembled WGS sequence"/>
</dbReference>
<dbReference type="OrthoDB" id="10575048at2759"/>